<gene>
    <name evidence="2" type="ORF">JVW63_03280</name>
</gene>
<feature type="transmembrane region" description="Helical" evidence="1">
    <location>
        <begin position="28"/>
        <end position="48"/>
    </location>
</feature>
<keyword evidence="1" id="KW-1133">Transmembrane helix</keyword>
<organism evidence="2 3">
    <name type="scientific">Flaviflexus equikiangi</name>
    <dbReference type="NCBI Taxonomy" id="2758573"/>
    <lineage>
        <taxon>Bacteria</taxon>
        <taxon>Bacillati</taxon>
        <taxon>Actinomycetota</taxon>
        <taxon>Actinomycetes</taxon>
        <taxon>Actinomycetales</taxon>
        <taxon>Actinomycetaceae</taxon>
        <taxon>Flaviflexus</taxon>
    </lineage>
</organism>
<evidence type="ECO:0000313" key="2">
    <source>
        <dbReference type="EMBL" id="MBM9432723.1"/>
    </source>
</evidence>
<feature type="transmembrane region" description="Helical" evidence="1">
    <location>
        <begin position="55"/>
        <end position="73"/>
    </location>
</feature>
<keyword evidence="1" id="KW-0472">Membrane</keyword>
<evidence type="ECO:0000313" key="3">
    <source>
        <dbReference type="Proteomes" id="UP000705983"/>
    </source>
</evidence>
<evidence type="ECO:0000256" key="1">
    <source>
        <dbReference type="SAM" id="Phobius"/>
    </source>
</evidence>
<dbReference type="EMBL" id="JAFFJS010000002">
    <property type="protein sequence ID" value="MBM9432723.1"/>
    <property type="molecule type" value="Genomic_DNA"/>
</dbReference>
<sequence>MSSIIEAQAYAQGFTPQDSTVTQTDARFHALIGFLILMVIGALTGVALSAPAITIAAGLITAASVTAVAYSAISSEN</sequence>
<keyword evidence="1" id="KW-0812">Transmembrane</keyword>
<accession>A0ABS2TEE7</accession>
<dbReference type="Proteomes" id="UP000705983">
    <property type="component" value="Unassembled WGS sequence"/>
</dbReference>
<reference evidence="3" key="1">
    <citation type="submission" date="2021-02" db="EMBL/GenBank/DDBJ databases">
        <title>Leucobacter sp. CX169.</title>
        <authorList>
            <person name="Cheng Y."/>
        </authorList>
    </citation>
    <scope>NUCLEOTIDE SEQUENCE [LARGE SCALE GENOMIC DNA]</scope>
    <source>
        <strain evidence="3">JY899</strain>
    </source>
</reference>
<protein>
    <submittedName>
        <fullName evidence="2">Uncharacterized protein</fullName>
    </submittedName>
</protein>
<name>A0ABS2TEE7_9ACTO</name>
<dbReference type="RefSeq" id="WP_182169701.1">
    <property type="nucleotide sequence ID" value="NZ_CP059676.1"/>
</dbReference>
<keyword evidence="3" id="KW-1185">Reference proteome</keyword>
<comment type="caution">
    <text evidence="2">The sequence shown here is derived from an EMBL/GenBank/DDBJ whole genome shotgun (WGS) entry which is preliminary data.</text>
</comment>
<proteinExistence type="predicted"/>